<proteinExistence type="predicted"/>
<evidence type="ECO:0000256" key="1">
    <source>
        <dbReference type="SAM" id="MobiDB-lite"/>
    </source>
</evidence>
<dbReference type="AlphaFoldDB" id="A0A4S4DK38"/>
<evidence type="ECO:0000313" key="2">
    <source>
        <dbReference type="EMBL" id="THG03249.1"/>
    </source>
</evidence>
<evidence type="ECO:0000313" key="3">
    <source>
        <dbReference type="Proteomes" id="UP000306102"/>
    </source>
</evidence>
<reference evidence="2 3" key="1">
    <citation type="journal article" date="2018" name="Proc. Natl. Acad. Sci. U.S.A.">
        <title>Draft genome sequence of Camellia sinensis var. sinensis provides insights into the evolution of the tea genome and tea quality.</title>
        <authorList>
            <person name="Wei C."/>
            <person name="Yang H."/>
            <person name="Wang S."/>
            <person name="Zhao J."/>
            <person name="Liu C."/>
            <person name="Gao L."/>
            <person name="Xia E."/>
            <person name="Lu Y."/>
            <person name="Tai Y."/>
            <person name="She G."/>
            <person name="Sun J."/>
            <person name="Cao H."/>
            <person name="Tong W."/>
            <person name="Gao Q."/>
            <person name="Li Y."/>
            <person name="Deng W."/>
            <person name="Jiang X."/>
            <person name="Wang W."/>
            <person name="Chen Q."/>
            <person name="Zhang S."/>
            <person name="Li H."/>
            <person name="Wu J."/>
            <person name="Wang P."/>
            <person name="Li P."/>
            <person name="Shi C."/>
            <person name="Zheng F."/>
            <person name="Jian J."/>
            <person name="Huang B."/>
            <person name="Shan D."/>
            <person name="Shi M."/>
            <person name="Fang C."/>
            <person name="Yue Y."/>
            <person name="Li F."/>
            <person name="Li D."/>
            <person name="Wei S."/>
            <person name="Han B."/>
            <person name="Jiang C."/>
            <person name="Yin Y."/>
            <person name="Xia T."/>
            <person name="Zhang Z."/>
            <person name="Bennetzen J.L."/>
            <person name="Zhao S."/>
            <person name="Wan X."/>
        </authorList>
    </citation>
    <scope>NUCLEOTIDE SEQUENCE [LARGE SCALE GENOMIC DNA]</scope>
    <source>
        <strain evidence="3">cv. Shuchazao</strain>
        <tissue evidence="2">Leaf</tissue>
    </source>
</reference>
<accession>A0A4S4DK38</accession>
<feature type="compositionally biased region" description="Basic and acidic residues" evidence="1">
    <location>
        <begin position="92"/>
        <end position="102"/>
    </location>
</feature>
<keyword evidence="3" id="KW-1185">Reference proteome</keyword>
<dbReference type="EMBL" id="SDRB02010997">
    <property type="protein sequence ID" value="THG03249.1"/>
    <property type="molecule type" value="Genomic_DNA"/>
</dbReference>
<protein>
    <submittedName>
        <fullName evidence="2">Uncharacterized protein</fullName>
    </submittedName>
</protein>
<gene>
    <name evidence="2" type="ORF">TEA_009063</name>
</gene>
<comment type="caution">
    <text evidence="2">The sequence shown here is derived from an EMBL/GenBank/DDBJ whole genome shotgun (WGS) entry which is preliminary data.</text>
</comment>
<dbReference type="Proteomes" id="UP000306102">
    <property type="component" value="Unassembled WGS sequence"/>
</dbReference>
<feature type="region of interest" description="Disordered" evidence="1">
    <location>
        <begin position="84"/>
        <end position="155"/>
    </location>
</feature>
<sequence>MKEERARENLVAIRCSIWLPTSIPLVIGFDFDIDLLCSMLDLLLLPKNQIISQLHQNFHLQSQQFTREYRKFRLRLPKTVAPVLPKTATRKSTTDDSMDRKRATPRSLKELIYSSPDKESENKMTTPAATGRRIESSRVAPSPYKASKDCNTPLRTPIVASANGVSKHPSTTPCS</sequence>
<organism evidence="2 3">
    <name type="scientific">Camellia sinensis var. sinensis</name>
    <name type="common">China tea</name>
    <dbReference type="NCBI Taxonomy" id="542762"/>
    <lineage>
        <taxon>Eukaryota</taxon>
        <taxon>Viridiplantae</taxon>
        <taxon>Streptophyta</taxon>
        <taxon>Embryophyta</taxon>
        <taxon>Tracheophyta</taxon>
        <taxon>Spermatophyta</taxon>
        <taxon>Magnoliopsida</taxon>
        <taxon>eudicotyledons</taxon>
        <taxon>Gunneridae</taxon>
        <taxon>Pentapetalae</taxon>
        <taxon>asterids</taxon>
        <taxon>Ericales</taxon>
        <taxon>Theaceae</taxon>
        <taxon>Camellia</taxon>
    </lineage>
</organism>
<name>A0A4S4DK38_CAMSN</name>